<evidence type="ECO:0000313" key="4">
    <source>
        <dbReference type="Proteomes" id="UP000245430"/>
    </source>
</evidence>
<dbReference type="InterPro" id="IPR026444">
    <property type="entry name" value="Secre_tail"/>
</dbReference>
<dbReference type="InterPro" id="IPR015915">
    <property type="entry name" value="Kelch-typ_b-propeller"/>
</dbReference>
<dbReference type="SUPFAM" id="SSF117281">
    <property type="entry name" value="Kelch motif"/>
    <property type="match status" value="1"/>
</dbReference>
<dbReference type="EMBL" id="QGGP01000003">
    <property type="protein sequence ID" value="PWK19029.1"/>
    <property type="molecule type" value="Genomic_DNA"/>
</dbReference>
<dbReference type="NCBIfam" id="TIGR04183">
    <property type="entry name" value="Por_Secre_tail"/>
    <property type="match status" value="1"/>
</dbReference>
<dbReference type="RefSeq" id="WP_170109819.1">
    <property type="nucleotide sequence ID" value="NZ_QGGP01000003.1"/>
</dbReference>
<accession>A0A316DPF0</accession>
<dbReference type="SMART" id="SM00612">
    <property type="entry name" value="Kelch"/>
    <property type="match status" value="4"/>
</dbReference>
<name>A0A316DPF0_9FLAO</name>
<dbReference type="AlphaFoldDB" id="A0A316DPF0"/>
<dbReference type="Proteomes" id="UP000245430">
    <property type="component" value="Unassembled WGS sequence"/>
</dbReference>
<organism evidence="3 4">
    <name type="scientific">Xanthomarina spongicola</name>
    <dbReference type="NCBI Taxonomy" id="570520"/>
    <lineage>
        <taxon>Bacteria</taxon>
        <taxon>Pseudomonadati</taxon>
        <taxon>Bacteroidota</taxon>
        <taxon>Flavobacteriia</taxon>
        <taxon>Flavobacteriales</taxon>
        <taxon>Flavobacteriaceae</taxon>
        <taxon>Xanthomarina</taxon>
    </lineage>
</organism>
<keyword evidence="4" id="KW-1185">Reference proteome</keyword>
<sequence>MLLFFFPLENSLFSQTWTLKDEDENYTARHECGFIQVGDKFILIGGRETQVVDIYDYASDTWTAGTASPILLHHFQSIEYEGLVWIIGALIDNNDPNEAPAEHVFMYNPLSDQWTEGIEIPASRRRGAGGSAIYNNKIYLVGGNTGGHNGNYKSWFDEYDPKTGVWTQLPDAPHERDHFKVAVYGDNLYLLGGRQSGGPGGARFPLVPEIDIYNFTTQTWTTLNPSKNLPTPRSGVAVAVYQDEIYVIAGEVEGTFNDVEALDPITNTWTTKNSTRKFRDGTEAIVSGNGIFVVAGKGGFPFKEMEYYNEDNPVGTPNVLSTFEADEYVKSFIYSETDGSVVLQITLSNVLGTTGTFIDSIELTGGDYSLSQTYNDIFLGSNSDLIIEVTLNNTTLPENNGLVTVTYNNSSSFNISLEGDLDSTLGIENINNKIENIILYPNPTSNSFSINKDVSQLQIFDITGKLIKVFKGNSEKGTLFDISNLPQSMYFVKVENLDGDTHTCKLIKQ</sequence>
<feature type="domain" description="Secretion system C-terminal sorting" evidence="2">
    <location>
        <begin position="439"/>
        <end position="506"/>
    </location>
</feature>
<gene>
    <name evidence="3" type="ORF">LX78_01507</name>
</gene>
<protein>
    <submittedName>
        <fullName evidence="3">Putative secreted protein (Por secretion system target)</fullName>
    </submittedName>
</protein>
<dbReference type="Pfam" id="PF18962">
    <property type="entry name" value="Por_Secre_tail"/>
    <property type="match status" value="1"/>
</dbReference>
<dbReference type="Gene3D" id="2.120.10.80">
    <property type="entry name" value="Kelch-type beta propeller"/>
    <property type="match status" value="2"/>
</dbReference>
<dbReference type="InterPro" id="IPR006652">
    <property type="entry name" value="Kelch_1"/>
</dbReference>
<reference evidence="3 4" key="1">
    <citation type="submission" date="2018-05" db="EMBL/GenBank/DDBJ databases">
        <title>Genomic Encyclopedia of Archaeal and Bacterial Type Strains, Phase II (KMG-II): from individual species to whole genera.</title>
        <authorList>
            <person name="Goeker M."/>
        </authorList>
    </citation>
    <scope>NUCLEOTIDE SEQUENCE [LARGE SCALE GENOMIC DNA]</scope>
    <source>
        <strain evidence="3 4">DSM 22637</strain>
    </source>
</reference>
<proteinExistence type="predicted"/>
<evidence type="ECO:0000313" key="3">
    <source>
        <dbReference type="EMBL" id="PWK19029.1"/>
    </source>
</evidence>
<evidence type="ECO:0000256" key="1">
    <source>
        <dbReference type="ARBA" id="ARBA00022729"/>
    </source>
</evidence>
<evidence type="ECO:0000259" key="2">
    <source>
        <dbReference type="Pfam" id="PF18962"/>
    </source>
</evidence>
<dbReference type="Pfam" id="PF24681">
    <property type="entry name" value="Kelch_KLHDC2_KLHL20_DRC7"/>
    <property type="match status" value="1"/>
</dbReference>
<dbReference type="PANTHER" id="PTHR45632">
    <property type="entry name" value="LD33804P"/>
    <property type="match status" value="1"/>
</dbReference>
<keyword evidence="1" id="KW-0732">Signal</keyword>
<comment type="caution">
    <text evidence="3">The sequence shown here is derived from an EMBL/GenBank/DDBJ whole genome shotgun (WGS) entry which is preliminary data.</text>
</comment>